<feature type="domain" description="EGF-like" evidence="13">
    <location>
        <begin position="2067"/>
        <end position="2104"/>
    </location>
</feature>
<dbReference type="FunFam" id="2.10.25.10:FF:000119">
    <property type="entry name" value="vitamin K-dependent protein S"/>
    <property type="match status" value="1"/>
</dbReference>
<dbReference type="STRING" id="7574.A0A1S3J8X0"/>
<dbReference type="InterPro" id="IPR009030">
    <property type="entry name" value="Growth_fac_rcpt_cys_sf"/>
</dbReference>
<feature type="domain" description="TB" evidence="14">
    <location>
        <begin position="1742"/>
        <end position="1800"/>
    </location>
</feature>
<evidence type="ECO:0000256" key="5">
    <source>
        <dbReference type="ARBA" id="ARBA00022729"/>
    </source>
</evidence>
<feature type="domain" description="TB" evidence="14">
    <location>
        <begin position="2113"/>
        <end position="2168"/>
    </location>
</feature>
<dbReference type="FunFam" id="2.10.25.10:FF:000019">
    <property type="entry name" value="latent-transforming growth factor beta-binding protein 1 isoform X2"/>
    <property type="match status" value="1"/>
</dbReference>
<feature type="domain" description="EGF-like" evidence="13">
    <location>
        <begin position="2583"/>
        <end position="2624"/>
    </location>
</feature>
<evidence type="ECO:0000256" key="9">
    <source>
        <dbReference type="ARBA" id="ARBA00023180"/>
    </source>
</evidence>
<dbReference type="PANTHER" id="PTHR47333">
    <property type="entry name" value="VON WILLEBRAND FACTOR C AND EGF DOMAIN-CONTAINING PROTEIN"/>
    <property type="match status" value="1"/>
</dbReference>
<feature type="domain" description="EGF-like" evidence="13">
    <location>
        <begin position="530"/>
        <end position="570"/>
    </location>
</feature>
<feature type="domain" description="EGF-like" evidence="13">
    <location>
        <begin position="894"/>
        <end position="935"/>
    </location>
</feature>
<dbReference type="Proteomes" id="UP000085678">
    <property type="component" value="Unplaced"/>
</dbReference>
<feature type="domain" description="TB" evidence="14">
    <location>
        <begin position="277"/>
        <end position="318"/>
    </location>
</feature>
<feature type="domain" description="EGF-like" evidence="13">
    <location>
        <begin position="1199"/>
        <end position="1240"/>
    </location>
</feature>
<feature type="domain" description="EGF-like" evidence="13">
    <location>
        <begin position="1942"/>
        <end position="1979"/>
    </location>
</feature>
<feature type="domain" description="TB" evidence="14">
    <location>
        <begin position="741"/>
        <end position="798"/>
    </location>
</feature>
<feature type="domain" description="EGF-like" evidence="13">
    <location>
        <begin position="612"/>
        <end position="653"/>
    </location>
</feature>
<feature type="domain" description="EGF-like" evidence="13">
    <location>
        <begin position="2225"/>
        <end position="2265"/>
    </location>
</feature>
<feature type="domain" description="EGF-like" evidence="13">
    <location>
        <begin position="1654"/>
        <end position="1695"/>
    </location>
</feature>
<evidence type="ECO:0000256" key="11">
    <source>
        <dbReference type="SAM" id="MobiDB-lite"/>
    </source>
</evidence>
<feature type="domain" description="EGF-like" evidence="13">
    <location>
        <begin position="239"/>
        <end position="271"/>
    </location>
</feature>
<feature type="domain" description="EGF-like" evidence="13">
    <location>
        <begin position="1408"/>
        <end position="1448"/>
    </location>
</feature>
<feature type="domain" description="TB" evidence="14">
    <location>
        <begin position="940"/>
        <end position="982"/>
    </location>
</feature>
<name>A0A1S3J8X0_LINAN</name>
<comment type="caution">
    <text evidence="10">Lacks conserved residue(s) required for the propagation of feature annotation.</text>
</comment>
<dbReference type="Pfam" id="PF07645">
    <property type="entry name" value="EGF_CA"/>
    <property type="match status" value="34"/>
</dbReference>
<reference evidence="16" key="1">
    <citation type="submission" date="2025-08" db="UniProtKB">
        <authorList>
            <consortium name="RefSeq"/>
        </authorList>
    </citation>
    <scope>IDENTIFICATION</scope>
    <source>
        <tissue evidence="16">Gonads</tissue>
    </source>
</reference>
<evidence type="ECO:0000256" key="2">
    <source>
        <dbReference type="ARBA" id="ARBA00022525"/>
    </source>
</evidence>
<feature type="domain" description="EGF-like" evidence="13">
    <location>
        <begin position="2348"/>
        <end position="2389"/>
    </location>
</feature>
<keyword evidence="7" id="KW-0106">Calcium</keyword>
<feature type="domain" description="EGF-like" evidence="13">
    <location>
        <begin position="2266"/>
        <end position="2306"/>
    </location>
</feature>
<keyword evidence="8 10" id="KW-1015">Disulfide bond</keyword>
<dbReference type="Pfam" id="PF00683">
    <property type="entry name" value="TB"/>
    <property type="match status" value="9"/>
</dbReference>
<keyword evidence="6" id="KW-0677">Repeat</keyword>
<feature type="domain" description="TB" evidence="14">
    <location>
        <begin position="1051"/>
        <end position="1102"/>
    </location>
</feature>
<evidence type="ECO:0000259" key="13">
    <source>
        <dbReference type="PROSITE" id="PS50026"/>
    </source>
</evidence>
<feature type="domain" description="EGF-like" evidence="13">
    <location>
        <begin position="2542"/>
        <end position="2582"/>
    </location>
</feature>
<dbReference type="SUPFAM" id="SSF57196">
    <property type="entry name" value="EGF/Laminin"/>
    <property type="match status" value="11"/>
</dbReference>
<sequence>MVRPLGRLLVAGVLLYIETVLGQQGVSFSSSRVPDSQSLTGPNVCGNPFNPHCCAGWSTTLGGNKCTVPICERSCGDGTCIRPNLCLCPDGRLASSCSTKASSKRKPSSYSLYASSSSRVAASKQSSGYKRPSSSAAVSSSSYQSAQSSGVQSYQSRLAAYRASQANQKKKYQAAREKDRRYQNQQPVAQRPVVQQPQQPNFGYVQPQQFGSANPCLNGGSWTGSVCVCFSGWQGQTCGQPICNGGCLNSGRCIGPDKCACSYGYSGQRCDQDYRTGPCYTEVTNNMCKGQLPGVVCTKALCCSTIGKAWGRPCEQCPLTTHPCRRGYILNPRDNTCEDINECQAIPGLCIGAPCVNTLGSYRCECTAGQRRNPVTNACEDIDECLEQPGSCPNGICTNTEGSYFCTCNEGYELSTDRTACIAVHQKFCFRSYSNGRCQNQLTTSTTLKDCCCTLGKGWGDQTICQACPEKGTEAYVKLCTPPGEISQGLNECAIFDHLCKNGRCINTPGSFRCECFAGYKEDASSQCIDINECQESGICANGKCVNTPGSFQCLCNTGFALHSSGRYCTDMNECAEAGMCPNGKCVNVDGSYRCICNPGYKQSPNQQICIDVDECSENGKICLNGFCMNKPGTYTCACKPGYELSPDGAFCLDYDECKTTGMCSNGECVNMHGSYKCICMTGYILSHDGRVCIDVNECEVVPNACVNAQCINNQGSYRCECSDGFELGPDRKTCLDTKPGLCFMKIERGQCTNPSNQLFTKSQCCCMVDSMEAPGHGWGSPCQACPTPGTSDYRRLCAHGKGMDNAGNDINECALNPAICPNGACENLEGSYRCVCNAGYQVDSTGKVCYDINECAVNPQLCENGQCRNTPGSFSCVCPTGFRLNTVTKKCDDINECVEESNRCVNGQCVNTPGSYSCECGPGTILDSTGRVCMDNRQGTCWSVYKRGACEGQISMTTTKAECCSTIGKAWGSPCEKCPDRTGPQALKCPRGYALINGVTCTDVNECEIFGEICKGGGQCVNTEGSFHCTCPPGLSLDSTGRRCIDLRQATCYMTYSRGVCKDALSGNYLRSSCCCSIGQAWGFDCKACPAKGTEEYKDLCGTRGPGHTGPDRDINECTQFPELCKNGYCRNTIGSFECRCHQGYAVDNTGMNCTDIDECSISPTICGNGTCVNVEGTFRCLCLQGFETMGIMKVCMDIDECARNPMLCRGGQCINTAGSFNCHCPDGFELMPGGDACKDVDECSLDSSICSNGHCENFMGGYQCVCDDGFKPNPTKTSCLDINECQVNNGGCQTQCINTPGSYECACNSGYVLMPDGKRCIDVDECREKPDICGGGTCINLPGTYRCNCGQGLTLSPDQKQCLDIDECSLNLNMCQNGVCLNTAGSYECKCDIGYSVKPGNPACTDDDECGLGISKCDQNAVCVNTQGSYKCTCQAGYTGDGITCRDINECVRNNGGCDQNADCVNEPGSFKCFCQEGFEGDGFDCRDINECEMFPNLCVHGQCVNIFGMFRCHCDQGYKLDGGGGNCTDIDECEDPSNCQFGTCINKQGSYTCQCPPDFELIPSGKGCVDKRIGICYMDISYRGDFGRISCEREMQTRVGKATCCCSAGRGWAAGPGACEPCPSNATREYQELCPGGPGFIPNKLSLIAEDIDECKETPDICKSGKCENTFGSYKCVCPSGYKYNYQQKQCIDVNECELSLAVCGVGTCVNTDGNYTCICPPGHMLMHHGRDCMDMRHGNCYLQVFNSTTPPYNYVCDNPLSVNLTRKVCCCSVGQAWGSPCEACPRANTEAYFRLCPGPGTEIDMTGMPSDINECATIPNLCLNGRCIDTIGSFRCECDAGYRYDPSLHICQDINECLEGPSPCVGNAQCVNVPGSFTCMCPAGYKLSPNERTCIDVDECKELTGTCMNGGCHNLIGSFNCICRPGFRLSPSRDVCLDVDECATMPNACRNGTCRNTKGSYECSCFEGFALTDNNDCFDIDECRNQFGICQNGRCRNNIGSFECVCQNGYTTTDDGQNCRDINECVEVPGMCRNGQCQNIEGSFQCTCPDGFQLSINGDECIDVNECTSIPGICVLGQCRNTIGSFVCTCPPGYILTNSGRNCKDMRTGNCFDRFVSGSCLNPRAMNMTQDICCCSDGAAWQAARGGICEVCPRKGEAAFELLCPEGMGFVKSITGMKDIDECVMKTNSCINGRCINTDGAYRCECEEGYKLDSSGVRCVDVDDCIEVPGICGEGSCTNLVGGFECTCRPGYEPGPRGICVDINECKLKDDFCAFRCQNIPGSFRCICPKGYQLAEDGRHCEDVDECQTPANDCKFACKNLVGSFMCICPEGYRQVGITDECRDVDECREQIGVCGQGRCYNTPGSYRCDCFQGFKLSTDGKTCIDTREDFCYTQIINGRCTGQRSELGKVTMYRCCCARGAAWGRECQRCPQAGTAAFKQMCPFGPGYTPDGKDIDECLSMPQACRHGRCLNTLGSYRCVCDKGWKVSDSGNACEDLNECTLDNPPCEHNCQNLIGSYKCSCPRGFILNPDGRTCRDLDECATLRHNCPISSQCVNTPGSFQCTCGPGYRQIGLNCLDIDECRENPTLCSLGRCQNTPGSYKCFCDRGYTLSPDGNICMDEDECKQRNICGNVAECLNTMGSYQCTCPQGMRYEPQSRTCLQGFGPDGTGPDGIGPGGIGPSGIRPGYGCGTPCLFSCIQLSVGPTCGCPSGYQLVGQGHCVSAGGPSEYEQLANKYPQGVNLPHVPSSRDHTLPAGEGCYECDTLPDEPPGGVPLYRGRPARARHLRNKRSVDSFLKAVGMKTSEDHIDRETISSDLKMLNPNDTLIIHLTKKQARPKVNVIKVLPALQVLEDNILYKITKGNENGIFSMHEKKGISSLHFTHKVKELAEYNLEITGTPIRGEHEVIENVKLEPVVIKIKLMVQ</sequence>
<dbReference type="InterPro" id="IPR024731">
    <property type="entry name" value="NELL2-like_EGF"/>
</dbReference>
<feature type="disulfide bond" evidence="10">
    <location>
        <begin position="243"/>
        <end position="253"/>
    </location>
</feature>
<dbReference type="SMART" id="SM00179">
    <property type="entry name" value="EGF_CA"/>
    <property type="match status" value="43"/>
</dbReference>
<dbReference type="Pfam" id="PF12947">
    <property type="entry name" value="EGF_3"/>
    <property type="match status" value="2"/>
</dbReference>
<evidence type="ECO:0000256" key="3">
    <source>
        <dbReference type="ARBA" id="ARBA00022530"/>
    </source>
</evidence>
<feature type="domain" description="EGF-like" evidence="13">
    <location>
        <begin position="1490"/>
        <end position="1531"/>
    </location>
</feature>
<feature type="domain" description="EGF-like" evidence="13">
    <location>
        <begin position="852"/>
        <end position="893"/>
    </location>
</feature>
<dbReference type="PROSITE" id="PS50026">
    <property type="entry name" value="EGF_3"/>
    <property type="match status" value="41"/>
</dbReference>
<dbReference type="GO" id="GO:0005509">
    <property type="term" value="F:calcium ion binding"/>
    <property type="evidence" value="ECO:0007669"/>
    <property type="project" value="InterPro"/>
</dbReference>
<feature type="region of interest" description="Disordered" evidence="11">
    <location>
        <begin position="169"/>
        <end position="199"/>
    </location>
</feature>
<dbReference type="InterPro" id="IPR036773">
    <property type="entry name" value="TB_dom_sf"/>
</dbReference>
<dbReference type="Pfam" id="PF14670">
    <property type="entry name" value="FXa_inhibition"/>
    <property type="match status" value="2"/>
</dbReference>
<dbReference type="Pfam" id="PF12662">
    <property type="entry name" value="cEGF"/>
    <property type="match status" value="2"/>
</dbReference>
<dbReference type="FunFam" id="2.10.25.10:FF:000096">
    <property type="entry name" value="Putative fibrillin 2"/>
    <property type="match status" value="3"/>
</dbReference>
<evidence type="ECO:0000256" key="12">
    <source>
        <dbReference type="SAM" id="SignalP"/>
    </source>
</evidence>
<feature type="domain" description="EGF-like" evidence="13">
    <location>
        <begin position="1283"/>
        <end position="1323"/>
    </location>
</feature>
<dbReference type="FunFam" id="2.10.25.10:FF:000038">
    <property type="entry name" value="Fibrillin 2"/>
    <property type="match status" value="2"/>
</dbReference>
<dbReference type="OrthoDB" id="10045365at2759"/>
<dbReference type="InterPro" id="IPR001881">
    <property type="entry name" value="EGF-like_Ca-bd_dom"/>
</dbReference>
<dbReference type="Gene3D" id="2.10.25.10">
    <property type="entry name" value="Laminin"/>
    <property type="match status" value="44"/>
</dbReference>
<keyword evidence="2" id="KW-0964">Secreted</keyword>
<evidence type="ECO:0000256" key="4">
    <source>
        <dbReference type="ARBA" id="ARBA00022536"/>
    </source>
</evidence>
<feature type="signal peptide" evidence="12">
    <location>
        <begin position="1"/>
        <end position="22"/>
    </location>
</feature>
<dbReference type="PROSITE" id="PS00010">
    <property type="entry name" value="ASX_HYDROXYL"/>
    <property type="match status" value="41"/>
</dbReference>
<evidence type="ECO:0000256" key="6">
    <source>
        <dbReference type="ARBA" id="ARBA00022737"/>
    </source>
</evidence>
<feature type="domain" description="EGF-like" evidence="13">
    <location>
        <begin position="2459"/>
        <end position="2496"/>
    </location>
</feature>
<dbReference type="PROSITE" id="PS01187">
    <property type="entry name" value="EGF_CA"/>
    <property type="match status" value="17"/>
</dbReference>
<dbReference type="InterPro" id="IPR000152">
    <property type="entry name" value="EGF-type_Asp/Asn_hydroxyl_site"/>
</dbReference>
<feature type="domain" description="EGF-like" evidence="13">
    <location>
        <begin position="2183"/>
        <end position="2220"/>
    </location>
</feature>
<dbReference type="GO" id="GO:0045595">
    <property type="term" value="P:regulation of cell differentiation"/>
    <property type="evidence" value="ECO:0007669"/>
    <property type="project" value="UniProtKB-ARBA"/>
</dbReference>
<feature type="domain" description="EGF-like" evidence="13">
    <location>
        <begin position="1157"/>
        <end position="1198"/>
    </location>
</feature>
<dbReference type="InterPro" id="IPR017878">
    <property type="entry name" value="TB_dom"/>
</dbReference>
<dbReference type="FunFam" id="2.10.25.10:FF:000010">
    <property type="entry name" value="Pro-epidermal growth factor"/>
    <property type="match status" value="2"/>
</dbReference>
<feature type="domain" description="EGF-like" evidence="13">
    <location>
        <begin position="810"/>
        <end position="847"/>
    </location>
</feature>
<feature type="domain" description="TB" evidence="14">
    <location>
        <begin position="1577"/>
        <end position="1637"/>
    </location>
</feature>
<dbReference type="PROSITE" id="PS51364">
    <property type="entry name" value="TB"/>
    <property type="match status" value="9"/>
</dbReference>
<feature type="domain" description="EGF-like" evidence="13">
    <location>
        <begin position="571"/>
        <end position="611"/>
    </location>
</feature>
<dbReference type="SMART" id="SM00181">
    <property type="entry name" value="EGF"/>
    <property type="match status" value="45"/>
</dbReference>
<feature type="disulfide bond" evidence="10">
    <location>
        <begin position="261"/>
        <end position="270"/>
    </location>
</feature>
<feature type="domain" description="EGF-like" evidence="13">
    <location>
        <begin position="2025"/>
        <end position="2066"/>
    </location>
</feature>
<evidence type="ECO:0000313" key="16">
    <source>
        <dbReference type="RefSeq" id="XP_013406666.1"/>
    </source>
</evidence>
<dbReference type="FunFam" id="2.10.25.10:FF:000133">
    <property type="entry name" value="Fibrillin 3"/>
    <property type="match status" value="1"/>
</dbReference>
<keyword evidence="5 12" id="KW-0732">Signal</keyword>
<dbReference type="RefSeq" id="XP_013406666.1">
    <property type="nucleotide sequence ID" value="XM_013551212.1"/>
</dbReference>
<feature type="domain" description="EGF-like" evidence="13">
    <location>
        <begin position="2625"/>
        <end position="2666"/>
    </location>
</feature>
<dbReference type="KEGG" id="lak:106171081"/>
<dbReference type="FunFam" id="2.10.25.10:FF:000003">
    <property type="entry name" value="fibrillin-1 isoform X1"/>
    <property type="match status" value="22"/>
</dbReference>
<keyword evidence="3" id="KW-0272">Extracellular matrix</keyword>
<dbReference type="FunFam" id="2.10.25.10:FF:000653">
    <property type="entry name" value="Putative Fibrillin-1"/>
    <property type="match status" value="1"/>
</dbReference>
<feature type="domain" description="EGF-like" evidence="13">
    <location>
        <begin position="1004"/>
        <end position="1046"/>
    </location>
</feature>
<dbReference type="CDD" id="cd00054">
    <property type="entry name" value="EGF_CA"/>
    <property type="match status" value="27"/>
</dbReference>
<feature type="chain" id="PRO_5010306412" evidence="12">
    <location>
        <begin position="23"/>
        <end position="2930"/>
    </location>
</feature>
<feature type="domain" description="EGF-like" evidence="13">
    <location>
        <begin position="1696"/>
        <end position="1737"/>
    </location>
</feature>
<feature type="domain" description="EGF-like" evidence="13">
    <location>
        <begin position="489"/>
        <end position="526"/>
    </location>
</feature>
<dbReference type="GeneID" id="106171081"/>
<feature type="domain" description="EGF-like" evidence="13">
    <location>
        <begin position="1241"/>
        <end position="1282"/>
    </location>
</feature>
<dbReference type="InterPro" id="IPR013032">
    <property type="entry name" value="EGF-like_CS"/>
</dbReference>
<dbReference type="InterPro" id="IPR026823">
    <property type="entry name" value="cEGF"/>
</dbReference>
<dbReference type="InterPro" id="IPR000742">
    <property type="entry name" value="EGF"/>
</dbReference>
<feature type="domain" description="EGF-like" evidence="13">
    <location>
        <begin position="2501"/>
        <end position="2541"/>
    </location>
</feature>
<evidence type="ECO:0000256" key="1">
    <source>
        <dbReference type="ARBA" id="ARBA00004498"/>
    </source>
</evidence>
<feature type="domain" description="EGF-like" evidence="13">
    <location>
        <begin position="1983"/>
        <end position="2024"/>
    </location>
</feature>
<feature type="domain" description="EGF-like" evidence="13">
    <location>
        <begin position="695"/>
        <end position="736"/>
    </location>
</feature>
<keyword evidence="15" id="KW-1185">Reference proteome</keyword>
<dbReference type="InterPro" id="IPR018097">
    <property type="entry name" value="EGF_Ca-bd_CS"/>
</dbReference>
<dbReference type="PANTHER" id="PTHR47333:SF5">
    <property type="entry name" value="FIBRILLIN-3"/>
    <property type="match status" value="1"/>
</dbReference>
<dbReference type="InterPro" id="IPR049883">
    <property type="entry name" value="NOTCH1_EGF-like"/>
</dbReference>
<dbReference type="FunFam" id="2.10.25.10:FF:000014">
    <property type="entry name" value="Latent-transforming growth factor beta-binding protein 3"/>
    <property type="match status" value="1"/>
</dbReference>
<comment type="subcellular location">
    <subcellularLocation>
        <location evidence="1">Secreted</location>
        <location evidence="1">Extracellular space</location>
        <location evidence="1">Extracellular matrix</location>
    </subcellularLocation>
</comment>
<feature type="domain" description="EGF-like" evidence="13">
    <location>
        <begin position="1115"/>
        <end position="1152"/>
    </location>
</feature>
<dbReference type="FunFam" id="2.10.25.10:FF:000017">
    <property type="entry name" value="latent-transforming growth factor beta-binding protein 4 isoform X1"/>
    <property type="match status" value="3"/>
</dbReference>
<dbReference type="Gene3D" id="3.90.290.10">
    <property type="entry name" value="TGF-beta binding (TB) domain"/>
    <property type="match status" value="9"/>
</dbReference>
<dbReference type="Pfam" id="PF12661">
    <property type="entry name" value="hEGF"/>
    <property type="match status" value="2"/>
</dbReference>
<proteinExistence type="predicted"/>
<dbReference type="InParanoid" id="A0A1S3J8X0"/>
<evidence type="ECO:0000256" key="8">
    <source>
        <dbReference type="ARBA" id="ARBA00023157"/>
    </source>
</evidence>
<accession>A0A1S3J8X0</accession>
<feature type="domain" description="TB" evidence="14">
    <location>
        <begin position="2394"/>
        <end position="2447"/>
    </location>
</feature>
<dbReference type="PROSITE" id="PS01186">
    <property type="entry name" value="EGF_2"/>
    <property type="match status" value="27"/>
</dbReference>
<feature type="domain" description="TB" evidence="14">
    <location>
        <begin position="427"/>
        <end position="480"/>
    </location>
</feature>
<feature type="domain" description="EGF-like" evidence="13">
    <location>
        <begin position="1366"/>
        <end position="1407"/>
    </location>
</feature>
<feature type="domain" description="EGF-like" evidence="13">
    <location>
        <begin position="1324"/>
        <end position="1365"/>
    </location>
</feature>
<dbReference type="PIRSF" id="PIRSF036312">
    <property type="entry name" value="Fibrillin"/>
    <property type="match status" value="1"/>
</dbReference>
<feature type="domain" description="EGF-like" evidence="13">
    <location>
        <begin position="1532"/>
        <end position="1572"/>
    </location>
</feature>
<evidence type="ECO:0000256" key="7">
    <source>
        <dbReference type="ARBA" id="ARBA00022837"/>
    </source>
</evidence>
<evidence type="ECO:0000259" key="14">
    <source>
        <dbReference type="PROSITE" id="PS51364"/>
    </source>
</evidence>
<feature type="domain" description="EGF-like" evidence="13">
    <location>
        <begin position="1449"/>
        <end position="1487"/>
    </location>
</feature>
<dbReference type="GO" id="GO:0071944">
    <property type="term" value="C:cell periphery"/>
    <property type="evidence" value="ECO:0007669"/>
    <property type="project" value="UniProtKB-ARBA"/>
</dbReference>
<keyword evidence="9" id="KW-0325">Glycoprotein</keyword>
<feature type="domain" description="EGF-like" evidence="13">
    <location>
        <begin position="381"/>
        <end position="418"/>
    </location>
</feature>
<feature type="domain" description="EGF-like" evidence="13">
    <location>
        <begin position="1900"/>
        <end position="1941"/>
    </location>
</feature>
<feature type="domain" description="EGF-like" evidence="13">
    <location>
        <begin position="654"/>
        <end position="694"/>
    </location>
</feature>
<protein>
    <submittedName>
        <fullName evidence="16">Fibrillin-2</fullName>
    </submittedName>
</protein>
<dbReference type="SUPFAM" id="SSF57184">
    <property type="entry name" value="Growth factor receptor domain"/>
    <property type="match status" value="11"/>
</dbReference>
<dbReference type="FunFam" id="2.10.25.10:FF:000008">
    <property type="entry name" value="Signal peptide, CUB domain, EGF-like 2"/>
    <property type="match status" value="1"/>
</dbReference>
<feature type="compositionally biased region" description="Low complexity" evidence="11">
    <location>
        <begin position="183"/>
        <end position="199"/>
    </location>
</feature>
<evidence type="ECO:0000256" key="10">
    <source>
        <dbReference type="PROSITE-ProRule" id="PRU00076"/>
    </source>
</evidence>
<feature type="domain" description="EGF-like" evidence="13">
    <location>
        <begin position="1857"/>
        <end position="1899"/>
    </location>
</feature>
<dbReference type="InterPro" id="IPR052080">
    <property type="entry name" value="vWF_C/EGF_Fibrillin"/>
</dbReference>
<dbReference type="SUPFAM" id="SSF57581">
    <property type="entry name" value="TB module/8-cys domain"/>
    <property type="match status" value="7"/>
</dbReference>
<dbReference type="FunFam" id="2.10.25.10:FF:000804">
    <property type="entry name" value="Fibrillin-1"/>
    <property type="match status" value="1"/>
</dbReference>
<gene>
    <name evidence="16" type="primary">LOC106171081</name>
</gene>
<dbReference type="PROSITE" id="PS00022">
    <property type="entry name" value="EGF_1"/>
    <property type="match status" value="1"/>
</dbReference>
<keyword evidence="4 10" id="KW-0245">EGF-like domain</keyword>
<evidence type="ECO:0000313" key="15">
    <source>
        <dbReference type="Proteomes" id="UP000085678"/>
    </source>
</evidence>
<feature type="domain" description="EGF-like" evidence="13">
    <location>
        <begin position="1815"/>
        <end position="1856"/>
    </location>
</feature>
<dbReference type="FunFam" id="2.10.25.10:FF:000005">
    <property type="entry name" value="Fibrillin 2"/>
    <property type="match status" value="1"/>
</dbReference>
<organism evidence="15 16">
    <name type="scientific">Lingula anatina</name>
    <name type="common">Brachiopod</name>
    <name type="synonym">Lingula unguis</name>
    <dbReference type="NCBI Taxonomy" id="7574"/>
    <lineage>
        <taxon>Eukaryota</taxon>
        <taxon>Metazoa</taxon>
        <taxon>Spiralia</taxon>
        <taxon>Lophotrochozoa</taxon>
        <taxon>Brachiopoda</taxon>
        <taxon>Linguliformea</taxon>
        <taxon>Lingulata</taxon>
        <taxon>Lingulida</taxon>
        <taxon>Linguloidea</taxon>
        <taxon>Lingulidae</taxon>
        <taxon>Lingula</taxon>
    </lineage>
</organism>